<evidence type="ECO:0000313" key="9">
    <source>
        <dbReference type="EMBL" id="TLH55084.1"/>
    </source>
</evidence>
<name>A0A8H2PIT7_MYCMU</name>
<keyword evidence="3" id="KW-0285">Flavoprotein</keyword>
<dbReference type="EMBL" id="CP062008">
    <property type="protein sequence ID" value="QPG68559.1"/>
    <property type="molecule type" value="Genomic_DNA"/>
</dbReference>
<dbReference type="Gene3D" id="3.50.50.60">
    <property type="entry name" value="FAD/NAD(P)-binding domain"/>
    <property type="match status" value="1"/>
</dbReference>
<organism evidence="9">
    <name type="scientific">Mycolicibacterium mucogenicum DSM 44124</name>
    <dbReference type="NCBI Taxonomy" id="1226753"/>
    <lineage>
        <taxon>Bacteria</taxon>
        <taxon>Bacillati</taxon>
        <taxon>Actinomycetota</taxon>
        <taxon>Actinomycetes</taxon>
        <taxon>Mycobacteriales</taxon>
        <taxon>Mycobacteriaceae</taxon>
        <taxon>Mycolicibacterium</taxon>
    </lineage>
</organism>
<evidence type="ECO:0000256" key="6">
    <source>
        <dbReference type="ARBA" id="ARBA00023002"/>
    </source>
</evidence>
<dbReference type="AlphaFoldDB" id="A0A8H2PIT7"/>
<comment type="similarity">
    <text evidence="2">Belongs to the FAD-binding monooxygenase family.</text>
</comment>
<evidence type="ECO:0000256" key="3">
    <source>
        <dbReference type="ARBA" id="ARBA00022630"/>
    </source>
</evidence>
<dbReference type="GO" id="GO:0016709">
    <property type="term" value="F:oxidoreductase activity, acting on paired donors, with incorporation or reduction of molecular oxygen, NAD(P)H as one donor, and incorporation of one atom of oxygen"/>
    <property type="evidence" value="ECO:0007669"/>
    <property type="project" value="UniProtKB-ARBA"/>
</dbReference>
<dbReference type="SUPFAM" id="SSF51905">
    <property type="entry name" value="FAD/NAD(P)-binding domain"/>
    <property type="match status" value="1"/>
</dbReference>
<dbReference type="RefSeq" id="WP_029120527.1">
    <property type="nucleotide sequence ID" value="NZ_ANBS01000023.1"/>
</dbReference>
<evidence type="ECO:0000256" key="2">
    <source>
        <dbReference type="ARBA" id="ARBA00010139"/>
    </source>
</evidence>
<sequence length="208" mass="22593">MNQPVPHHHVAIVGTGPGALAAVVRLHQAAVDDVVLVEHDIDDAMALHWQTGRQRWHITTASGEQTATHVVVDTDALADRVFGTEGVSMAESWDGEPGAYLGTSVHGFPNCYLVHGPDIGLRHNSVEQMRESQADYVAAAVSYARDFGFAAVEPTPAAQQNYAGFRPRGTADFRRRTNRFTPRDHLVQRPAREPVAVSAAVRPATENC</sequence>
<reference evidence="8 10" key="3">
    <citation type="journal article" date="2019" name="Sci. Rep.">
        <title>Insight into the biology of Mycobacterium mucogenicum and Mycobacterium neoaurum clade members.</title>
        <authorList>
            <person name="Behra P.R.K."/>
            <person name="Pettersson B.M.F."/>
            <person name="Ramesh M."/>
            <person name="Dasgupta S."/>
            <person name="Kirsebom L.A."/>
        </authorList>
    </citation>
    <scope>NUCLEOTIDE SEQUENCE [LARGE SCALE GENOMIC DNA]</scope>
    <source>
        <strain evidence="8 10">DSM 44124</strain>
    </source>
</reference>
<keyword evidence="4" id="KW-0274">FAD</keyword>
<keyword evidence="7" id="KW-0503">Monooxygenase</keyword>
<reference evidence="9" key="1">
    <citation type="submission" date="2018-01" db="EMBL/GenBank/DDBJ databases">
        <title>Comparative genomics of Mycobacterium mucogenicum and Mycobacterium neoaurum clade members emphasizing tRNA and non-coding RNA.</title>
        <authorList>
            <person name="Behra P.R.K."/>
            <person name="Pettersson B.M.F."/>
            <person name="Das S."/>
            <person name="Dasgupta S."/>
            <person name="Kirsebom L.A."/>
        </authorList>
    </citation>
    <scope>NUCLEOTIDE SEQUENCE</scope>
    <source>
        <strain evidence="9">DSM 44124</strain>
    </source>
</reference>
<evidence type="ECO:0000313" key="8">
    <source>
        <dbReference type="EMBL" id="QPG68559.1"/>
    </source>
</evidence>
<evidence type="ECO:0000256" key="5">
    <source>
        <dbReference type="ARBA" id="ARBA00022857"/>
    </source>
</evidence>
<proteinExistence type="inferred from homology"/>
<gene>
    <name evidence="8" type="ORF">C1S78_024385</name>
    <name evidence="9" type="ORF">C1S78_24355</name>
</gene>
<comment type="cofactor">
    <cofactor evidence="1">
        <name>FAD</name>
        <dbReference type="ChEBI" id="CHEBI:57692"/>
    </cofactor>
</comment>
<keyword evidence="5" id="KW-0521">NADP</keyword>
<dbReference type="KEGG" id="mmuc:C1S78_024385"/>
<reference evidence="8 10" key="2">
    <citation type="journal article" date="2019" name="BMC Evol. Biol.">
        <title>Comparative genomics of Mycobacterium mucogenicum and Mycobacterium neoaurum clade members emphasizing tRNA and non-coding RNA.</title>
        <authorList>
            <person name="Behra P.R.K."/>
            <person name="Pettersson B.M.F."/>
            <person name="Das S."/>
            <person name="Dasgupta S."/>
            <person name="Kirsebom L.A."/>
        </authorList>
    </citation>
    <scope>NUCLEOTIDE SEQUENCE [LARGE SCALE GENOMIC DNA]</scope>
    <source>
        <strain evidence="8 10">DSM 44124</strain>
    </source>
</reference>
<evidence type="ECO:0000256" key="7">
    <source>
        <dbReference type="ARBA" id="ARBA00023033"/>
    </source>
</evidence>
<keyword evidence="10" id="KW-1185">Reference proteome</keyword>
<dbReference type="InterPro" id="IPR036188">
    <property type="entry name" value="FAD/NAD-bd_sf"/>
</dbReference>
<evidence type="ECO:0000256" key="4">
    <source>
        <dbReference type="ARBA" id="ARBA00022827"/>
    </source>
</evidence>
<accession>A0A8H2PIT7</accession>
<protein>
    <submittedName>
        <fullName evidence="9">Uncharacterized protein</fullName>
    </submittedName>
</protein>
<dbReference type="InterPro" id="IPR050775">
    <property type="entry name" value="FAD-binding_Monooxygenases"/>
</dbReference>
<evidence type="ECO:0000256" key="1">
    <source>
        <dbReference type="ARBA" id="ARBA00001974"/>
    </source>
</evidence>
<keyword evidence="6" id="KW-0560">Oxidoreductase</keyword>
<dbReference type="EMBL" id="POTL01000001">
    <property type="protein sequence ID" value="TLH55084.1"/>
    <property type="molecule type" value="Genomic_DNA"/>
</dbReference>
<dbReference type="PANTHER" id="PTHR43098">
    <property type="entry name" value="L-ORNITHINE N(5)-MONOOXYGENASE-RELATED"/>
    <property type="match status" value="1"/>
</dbReference>
<dbReference type="GeneID" id="76728100"/>
<dbReference type="PANTHER" id="PTHR43098:SF3">
    <property type="entry name" value="L-ORNITHINE N(5)-MONOOXYGENASE-RELATED"/>
    <property type="match status" value="1"/>
</dbReference>
<evidence type="ECO:0000313" key="10">
    <source>
        <dbReference type="Proteomes" id="UP000309231"/>
    </source>
</evidence>
<dbReference type="Proteomes" id="UP000309231">
    <property type="component" value="Chromosome"/>
</dbReference>